<feature type="domain" description="Membrane protein 6-pyruvoyl-tetrahydropterin synthase-related" evidence="2">
    <location>
        <begin position="72"/>
        <end position="385"/>
    </location>
</feature>
<comment type="caution">
    <text evidence="3">The sequence shown here is derived from an EMBL/GenBank/DDBJ whole genome shotgun (WGS) entry which is preliminary data.</text>
</comment>
<feature type="transmembrane region" description="Helical" evidence="1">
    <location>
        <begin position="245"/>
        <end position="263"/>
    </location>
</feature>
<dbReference type="EMBL" id="LCAO01000010">
    <property type="protein sequence ID" value="KKR91516.1"/>
    <property type="molecule type" value="Genomic_DNA"/>
</dbReference>
<organism evidence="3 4">
    <name type="scientific">Candidatus Woesebacteria bacterium GW2011_GWA1_41_13b</name>
    <dbReference type="NCBI Taxonomy" id="1618555"/>
    <lineage>
        <taxon>Bacteria</taxon>
        <taxon>Candidatus Woeseibacteriota</taxon>
    </lineage>
</organism>
<evidence type="ECO:0000313" key="3">
    <source>
        <dbReference type="EMBL" id="KKR91516.1"/>
    </source>
</evidence>
<sequence length="535" mass="60850">MIEKIKKTFPLLILIGVVLFAAKPLLTSGFIPTHDGEYHLIRFYEFERMLRAGHWFPRWAPGLNSGYGLPLFNFFYPFPNYLGAVVHSLGWSLVESFKLILAMGYLTATAFCYFWLKKLFNTRSAITGTIVFAFVPYWFVDLYVRGSVGEVLAIMWFMVFLVSFERRWSRVVCISVSGIILSHNILSMVFVPLSVAYGFLRHRRYILETLLGIGLTTYFWLPALLERQYVIGLNVVNFREHFSELFQLLIPSWGTGFSTIGIPNGEMSQQIGVVTVLTGIWAILLIFREKERKLRRLIGGGLLLFVLTGSLILGISQPLWEIITPLQLLQYPWRFLSVMLPLSGLFAAYVVSKSKGNVWSIVLGFIAIAVALGYIRPVTYEPRDDGYYLSRREFTDGTSSLGNSFSTIWSPWKKERAKDKVEVFGGIGEIRGVSDEDPMNLRFTIASEKEATVRVNTAYYPGWTAVVDGKTIAIDYQKDGTITFLVSGGEHSIRVFFSETPMRRIADLISLISLFWIVLSGILRLHAYRHQHHAS</sequence>
<feature type="transmembrane region" description="Helical" evidence="1">
    <location>
        <begin position="146"/>
        <end position="164"/>
    </location>
</feature>
<name>A0A0G0UVE3_9BACT</name>
<evidence type="ECO:0000313" key="4">
    <source>
        <dbReference type="Proteomes" id="UP000034676"/>
    </source>
</evidence>
<feature type="transmembrane region" description="Helical" evidence="1">
    <location>
        <begin position="332"/>
        <end position="351"/>
    </location>
</feature>
<feature type="transmembrane region" description="Helical" evidence="1">
    <location>
        <begin position="505"/>
        <end position="525"/>
    </location>
</feature>
<keyword evidence="1" id="KW-0472">Membrane</keyword>
<evidence type="ECO:0000259" key="2">
    <source>
        <dbReference type="Pfam" id="PF10131"/>
    </source>
</evidence>
<dbReference type="AlphaFoldDB" id="A0A0G0UVE3"/>
<keyword evidence="1" id="KW-1133">Transmembrane helix</keyword>
<protein>
    <recommendedName>
        <fullName evidence="2">Membrane protein 6-pyruvoyl-tetrahydropterin synthase-related domain-containing protein</fullName>
    </recommendedName>
</protein>
<keyword evidence="1" id="KW-0812">Transmembrane</keyword>
<feature type="transmembrane region" description="Helical" evidence="1">
    <location>
        <begin position="269"/>
        <end position="287"/>
    </location>
</feature>
<reference evidence="3 4" key="1">
    <citation type="journal article" date="2015" name="Nature">
        <title>rRNA introns, odd ribosomes, and small enigmatic genomes across a large radiation of phyla.</title>
        <authorList>
            <person name="Brown C.T."/>
            <person name="Hug L.A."/>
            <person name="Thomas B.C."/>
            <person name="Sharon I."/>
            <person name="Castelle C.J."/>
            <person name="Singh A."/>
            <person name="Wilkins M.J."/>
            <person name="Williams K.H."/>
            <person name="Banfield J.F."/>
        </authorList>
    </citation>
    <scope>NUCLEOTIDE SEQUENCE [LARGE SCALE GENOMIC DNA]</scope>
</reference>
<feature type="transmembrane region" description="Helical" evidence="1">
    <location>
        <begin position="205"/>
        <end position="225"/>
    </location>
</feature>
<gene>
    <name evidence="3" type="ORF">UU42_C0010G0011</name>
</gene>
<feature type="transmembrane region" description="Helical" evidence="1">
    <location>
        <begin position="299"/>
        <end position="320"/>
    </location>
</feature>
<dbReference type="Pfam" id="PF10131">
    <property type="entry name" value="PTPS_related"/>
    <property type="match status" value="1"/>
</dbReference>
<dbReference type="Proteomes" id="UP000034676">
    <property type="component" value="Unassembled WGS sequence"/>
</dbReference>
<dbReference type="InterPro" id="IPR018776">
    <property type="entry name" value="Membrane_prot_PTPS-rel_domain"/>
</dbReference>
<feature type="transmembrane region" description="Helical" evidence="1">
    <location>
        <begin position="123"/>
        <end position="140"/>
    </location>
</feature>
<accession>A0A0G0UVE3</accession>
<proteinExistence type="predicted"/>
<feature type="transmembrane region" description="Helical" evidence="1">
    <location>
        <begin position="358"/>
        <end position="375"/>
    </location>
</feature>
<feature type="transmembrane region" description="Helical" evidence="1">
    <location>
        <begin position="171"/>
        <end position="199"/>
    </location>
</feature>
<evidence type="ECO:0000256" key="1">
    <source>
        <dbReference type="SAM" id="Phobius"/>
    </source>
</evidence>